<evidence type="ECO:0000256" key="1">
    <source>
        <dbReference type="ARBA" id="ARBA00022485"/>
    </source>
</evidence>
<evidence type="ECO:0000313" key="10">
    <source>
        <dbReference type="EMBL" id="MFC4666089.1"/>
    </source>
</evidence>
<evidence type="ECO:0000256" key="4">
    <source>
        <dbReference type="ARBA" id="ARBA00022723"/>
    </source>
</evidence>
<dbReference type="EC" id="2.8.1.8" evidence="8"/>
<dbReference type="HAMAP" id="MF_00206">
    <property type="entry name" value="Lipoyl_synth"/>
    <property type="match status" value="1"/>
</dbReference>
<keyword evidence="11" id="KW-1185">Reference proteome</keyword>
<gene>
    <name evidence="8 10" type="primary">lipA</name>
    <name evidence="10" type="ORF">ACFO3G_05685</name>
</gene>
<dbReference type="PIRSF" id="PIRSF005963">
    <property type="entry name" value="Lipoyl_synth"/>
    <property type="match status" value="1"/>
</dbReference>
<dbReference type="SFLD" id="SFLDF00271">
    <property type="entry name" value="lipoyl_synthase"/>
    <property type="match status" value="1"/>
</dbReference>
<comment type="pathway">
    <text evidence="8">Protein modification; protein lipoylation via endogenous pathway; protein N(6)-(lipoyl)lysine from octanoyl-[acyl-carrier-protein]: step 2/2.</text>
</comment>
<comment type="similarity">
    <text evidence="8">Belongs to the radical SAM superfamily. Lipoyl synthase family.</text>
</comment>
<dbReference type="PROSITE" id="PS51918">
    <property type="entry name" value="RADICAL_SAM"/>
    <property type="match status" value="1"/>
</dbReference>
<keyword evidence="6 8" id="KW-0411">Iron-sulfur</keyword>
<dbReference type="SFLD" id="SFLDS00029">
    <property type="entry name" value="Radical_SAM"/>
    <property type="match status" value="1"/>
</dbReference>
<comment type="function">
    <text evidence="8">Catalyzes the radical-mediated insertion of two sulfur atoms into the C-6 and C-8 positions of the octanoyl moiety bound to the lipoyl domains of lipoate-dependent enzymes, thereby converting the octanoylated domains into lipoylated derivatives.</text>
</comment>
<dbReference type="Proteomes" id="UP001596020">
    <property type="component" value="Unassembled WGS sequence"/>
</dbReference>
<evidence type="ECO:0000256" key="8">
    <source>
        <dbReference type="HAMAP-Rule" id="MF_00206"/>
    </source>
</evidence>
<comment type="catalytic activity">
    <reaction evidence="7 8">
        <text>[[Fe-S] cluster scaffold protein carrying a second [4Fe-4S](2+) cluster] + N(6)-octanoyl-L-lysyl-[protein] + 2 oxidized [2Fe-2S]-[ferredoxin] + 2 S-adenosyl-L-methionine + 4 H(+) = [[Fe-S] cluster scaffold protein] + N(6)-[(R)-dihydrolipoyl]-L-lysyl-[protein] + 4 Fe(3+) + 2 hydrogen sulfide + 2 5'-deoxyadenosine + 2 L-methionine + 2 reduced [2Fe-2S]-[ferredoxin]</text>
        <dbReference type="Rhea" id="RHEA:16585"/>
        <dbReference type="Rhea" id="RHEA-COMP:9928"/>
        <dbReference type="Rhea" id="RHEA-COMP:10000"/>
        <dbReference type="Rhea" id="RHEA-COMP:10001"/>
        <dbReference type="Rhea" id="RHEA-COMP:10475"/>
        <dbReference type="Rhea" id="RHEA-COMP:14568"/>
        <dbReference type="Rhea" id="RHEA-COMP:14569"/>
        <dbReference type="ChEBI" id="CHEBI:15378"/>
        <dbReference type="ChEBI" id="CHEBI:17319"/>
        <dbReference type="ChEBI" id="CHEBI:29034"/>
        <dbReference type="ChEBI" id="CHEBI:29919"/>
        <dbReference type="ChEBI" id="CHEBI:33722"/>
        <dbReference type="ChEBI" id="CHEBI:33737"/>
        <dbReference type="ChEBI" id="CHEBI:33738"/>
        <dbReference type="ChEBI" id="CHEBI:57844"/>
        <dbReference type="ChEBI" id="CHEBI:59789"/>
        <dbReference type="ChEBI" id="CHEBI:78809"/>
        <dbReference type="ChEBI" id="CHEBI:83100"/>
        <dbReference type="EC" id="2.8.1.8"/>
    </reaction>
</comment>
<feature type="binding site" evidence="8">
    <location>
        <position position="50"/>
    </location>
    <ligand>
        <name>[4Fe-4S] cluster</name>
        <dbReference type="ChEBI" id="CHEBI:49883"/>
        <label>1</label>
    </ligand>
</feature>
<evidence type="ECO:0000256" key="7">
    <source>
        <dbReference type="ARBA" id="ARBA00047326"/>
    </source>
</evidence>
<keyword evidence="3 8" id="KW-0949">S-adenosyl-L-methionine</keyword>
<evidence type="ECO:0000256" key="5">
    <source>
        <dbReference type="ARBA" id="ARBA00023004"/>
    </source>
</evidence>
<dbReference type="SMART" id="SM00729">
    <property type="entry name" value="Elp3"/>
    <property type="match status" value="1"/>
</dbReference>
<dbReference type="NCBIfam" id="NF009544">
    <property type="entry name" value="PRK12928.1"/>
    <property type="match status" value="1"/>
</dbReference>
<dbReference type="PANTHER" id="PTHR10949">
    <property type="entry name" value="LIPOYL SYNTHASE"/>
    <property type="match status" value="1"/>
</dbReference>
<protein>
    <recommendedName>
        <fullName evidence="8">Lipoyl synthase</fullName>
        <ecNumber evidence="8">2.8.1.8</ecNumber>
    </recommendedName>
    <alternativeName>
        <fullName evidence="8">Lip-syn</fullName>
        <shortName evidence="8">LS</shortName>
    </alternativeName>
    <alternativeName>
        <fullName evidence="8">Lipoate synthase</fullName>
    </alternativeName>
    <alternativeName>
        <fullName evidence="8">Lipoic acid synthase</fullName>
    </alternativeName>
    <alternativeName>
        <fullName evidence="8">Sulfur insertion protein LipA</fullName>
    </alternativeName>
</protein>
<keyword evidence="4 8" id="KW-0479">Metal-binding</keyword>
<dbReference type="GO" id="GO:0016992">
    <property type="term" value="F:lipoate synthase activity"/>
    <property type="evidence" value="ECO:0007669"/>
    <property type="project" value="UniProtKB-EC"/>
</dbReference>
<accession>A0ABV9K7V5</accession>
<comment type="subcellular location">
    <subcellularLocation>
        <location evidence="8">Cytoplasm</location>
    </subcellularLocation>
</comment>
<feature type="domain" description="Radical SAM core" evidence="9">
    <location>
        <begin position="57"/>
        <end position="271"/>
    </location>
</feature>
<feature type="binding site" evidence="8">
    <location>
        <position position="71"/>
    </location>
    <ligand>
        <name>[4Fe-4S] cluster</name>
        <dbReference type="ChEBI" id="CHEBI:49883"/>
        <label>2</label>
        <note>4Fe-4S-S-AdoMet</note>
    </ligand>
</feature>
<evidence type="ECO:0000256" key="3">
    <source>
        <dbReference type="ARBA" id="ARBA00022691"/>
    </source>
</evidence>
<comment type="caution">
    <text evidence="10">The sequence shown here is derived from an EMBL/GenBank/DDBJ whole genome shotgun (WGS) entry which is preliminary data.</text>
</comment>
<dbReference type="NCBIfam" id="TIGR00510">
    <property type="entry name" value="lipA"/>
    <property type="match status" value="1"/>
</dbReference>
<dbReference type="PANTHER" id="PTHR10949:SF0">
    <property type="entry name" value="LIPOYL SYNTHASE, MITOCHONDRIAL"/>
    <property type="match status" value="1"/>
</dbReference>
<name>A0ABV9K7V5_9PORP</name>
<dbReference type="SUPFAM" id="SSF102114">
    <property type="entry name" value="Radical SAM enzymes"/>
    <property type="match status" value="1"/>
</dbReference>
<sequence length="289" mass="32123">MAQDHSKTRQRPLKKPEWLKIKLGSNLTYSETKGNLEGHCLHTICTSGKCPNKGECWSRGTATFMIGGDICTRSCRFCNTNTGKPLPLNPQEPQNVADSIKQLKLKHAVITSVDRDDLPDYGADHWVKTIEAIRATCPEVTTEVLIPDFRGRLDLVDKVIAAKPNIISHNMETVRRLTPSVRSVATYDTSLAVLQHIAQSGIVAKTGMMLGLGETEDEILQLMDDVLSVGVSVITIGQYLQPSRKNIPVEEYVTPEQFEKLRLIGIQKGFKHIESAPLVRSSYHAEKHV</sequence>
<organism evidence="10 11">
    <name type="scientific">Falsiporphyromonas endometrii</name>
    <dbReference type="NCBI Taxonomy" id="1387297"/>
    <lineage>
        <taxon>Bacteria</taxon>
        <taxon>Pseudomonadati</taxon>
        <taxon>Bacteroidota</taxon>
        <taxon>Bacteroidia</taxon>
        <taxon>Bacteroidales</taxon>
        <taxon>Porphyromonadaceae</taxon>
        <taxon>Falsiporphyromonas</taxon>
    </lineage>
</organism>
<evidence type="ECO:0000313" key="11">
    <source>
        <dbReference type="Proteomes" id="UP001596020"/>
    </source>
</evidence>
<evidence type="ECO:0000259" key="9">
    <source>
        <dbReference type="PROSITE" id="PS51918"/>
    </source>
</evidence>
<dbReference type="Gene3D" id="3.20.20.70">
    <property type="entry name" value="Aldolase class I"/>
    <property type="match status" value="1"/>
</dbReference>
<dbReference type="InterPro" id="IPR006638">
    <property type="entry name" value="Elp3/MiaA/NifB-like_rSAM"/>
</dbReference>
<keyword evidence="8" id="KW-0963">Cytoplasm</keyword>
<dbReference type="Pfam" id="PF04055">
    <property type="entry name" value="Radical_SAM"/>
    <property type="match status" value="1"/>
</dbReference>
<keyword evidence="2 8" id="KW-0808">Transferase</keyword>
<dbReference type="InterPro" id="IPR058240">
    <property type="entry name" value="rSAM_sf"/>
</dbReference>
<dbReference type="InterPro" id="IPR007197">
    <property type="entry name" value="rSAM"/>
</dbReference>
<proteinExistence type="inferred from homology"/>
<dbReference type="NCBIfam" id="NF004019">
    <property type="entry name" value="PRK05481.1"/>
    <property type="match status" value="1"/>
</dbReference>
<feature type="binding site" evidence="8">
    <location>
        <position position="282"/>
    </location>
    <ligand>
        <name>[4Fe-4S] cluster</name>
        <dbReference type="ChEBI" id="CHEBI:49883"/>
        <label>1</label>
    </ligand>
</feature>
<evidence type="ECO:0000256" key="6">
    <source>
        <dbReference type="ARBA" id="ARBA00023014"/>
    </source>
</evidence>
<dbReference type="InterPro" id="IPR003698">
    <property type="entry name" value="Lipoyl_synth"/>
</dbReference>
<feature type="binding site" evidence="8">
    <location>
        <position position="56"/>
    </location>
    <ligand>
        <name>[4Fe-4S] cluster</name>
        <dbReference type="ChEBI" id="CHEBI:49883"/>
        <label>1</label>
    </ligand>
</feature>
<dbReference type="EMBL" id="JBHSGO010000172">
    <property type="protein sequence ID" value="MFC4666089.1"/>
    <property type="molecule type" value="Genomic_DNA"/>
</dbReference>
<evidence type="ECO:0000256" key="2">
    <source>
        <dbReference type="ARBA" id="ARBA00022679"/>
    </source>
</evidence>
<keyword evidence="1 8" id="KW-0004">4Fe-4S</keyword>
<feature type="binding site" evidence="8">
    <location>
        <position position="45"/>
    </location>
    <ligand>
        <name>[4Fe-4S] cluster</name>
        <dbReference type="ChEBI" id="CHEBI:49883"/>
        <label>1</label>
    </ligand>
</feature>
<dbReference type="SFLD" id="SFLDG01058">
    <property type="entry name" value="lipoyl_synthase_like"/>
    <property type="match status" value="1"/>
</dbReference>
<dbReference type="InterPro" id="IPR013785">
    <property type="entry name" value="Aldolase_TIM"/>
</dbReference>
<keyword evidence="5 8" id="KW-0408">Iron</keyword>
<comment type="cofactor">
    <cofactor evidence="8">
        <name>[4Fe-4S] cluster</name>
        <dbReference type="ChEBI" id="CHEBI:49883"/>
    </cofactor>
    <text evidence="8">Binds 2 [4Fe-4S] clusters per subunit. One cluster is coordinated with 3 cysteines and an exchangeable S-adenosyl-L-methionine.</text>
</comment>
<reference evidence="11" key="1">
    <citation type="journal article" date="2019" name="Int. J. Syst. Evol. Microbiol.">
        <title>The Global Catalogue of Microorganisms (GCM) 10K type strain sequencing project: providing services to taxonomists for standard genome sequencing and annotation.</title>
        <authorList>
            <consortium name="The Broad Institute Genomics Platform"/>
            <consortium name="The Broad Institute Genome Sequencing Center for Infectious Disease"/>
            <person name="Wu L."/>
            <person name="Ma J."/>
        </authorList>
    </citation>
    <scope>NUCLEOTIDE SEQUENCE [LARGE SCALE GENOMIC DNA]</scope>
    <source>
        <strain evidence="11">CGMCC 4.7357</strain>
    </source>
</reference>
<feature type="binding site" evidence="8">
    <location>
        <position position="75"/>
    </location>
    <ligand>
        <name>[4Fe-4S] cluster</name>
        <dbReference type="ChEBI" id="CHEBI:49883"/>
        <label>2</label>
        <note>4Fe-4S-S-AdoMet</note>
    </ligand>
</feature>
<dbReference type="RefSeq" id="WP_380078816.1">
    <property type="nucleotide sequence ID" value="NZ_JBHSGO010000172.1"/>
</dbReference>
<dbReference type="CDD" id="cd01335">
    <property type="entry name" value="Radical_SAM"/>
    <property type="match status" value="1"/>
</dbReference>
<feature type="binding site" evidence="8">
    <location>
        <position position="78"/>
    </location>
    <ligand>
        <name>[4Fe-4S] cluster</name>
        <dbReference type="ChEBI" id="CHEBI:49883"/>
        <label>2</label>
        <note>4Fe-4S-S-AdoMet</note>
    </ligand>
</feature>